<reference evidence="6" key="1">
    <citation type="journal article" date="2019" name="Int. J. Syst. Evol. Microbiol.">
        <title>The Global Catalogue of Microorganisms (GCM) 10K type strain sequencing project: providing services to taxonomists for standard genome sequencing and annotation.</title>
        <authorList>
            <consortium name="The Broad Institute Genomics Platform"/>
            <consortium name="The Broad Institute Genome Sequencing Center for Infectious Disease"/>
            <person name="Wu L."/>
            <person name="Ma J."/>
        </authorList>
    </citation>
    <scope>NUCLEOTIDE SEQUENCE [LARGE SCALE GENOMIC DNA]</scope>
    <source>
        <strain evidence="6">JCM 6242</strain>
    </source>
</reference>
<evidence type="ECO:0000259" key="4">
    <source>
        <dbReference type="PROSITE" id="PS50893"/>
    </source>
</evidence>
<comment type="caution">
    <text evidence="5">The sequence shown here is derived from an EMBL/GenBank/DDBJ whole genome shotgun (WGS) entry which is preliminary data.</text>
</comment>
<dbReference type="PANTHER" id="PTHR42788">
    <property type="entry name" value="TAURINE IMPORT ATP-BINDING PROTEIN-RELATED"/>
    <property type="match status" value="1"/>
</dbReference>
<name>A0ABP6IAL5_9ACTN</name>
<dbReference type="CDD" id="cd03293">
    <property type="entry name" value="ABC_NrtD_SsuB_transporters"/>
    <property type="match status" value="1"/>
</dbReference>
<keyword evidence="6" id="KW-1185">Reference proteome</keyword>
<evidence type="ECO:0000313" key="6">
    <source>
        <dbReference type="Proteomes" id="UP001500831"/>
    </source>
</evidence>
<dbReference type="PANTHER" id="PTHR42788:SF13">
    <property type="entry name" value="ALIPHATIC SULFONATES IMPORT ATP-BINDING PROTEIN SSUB"/>
    <property type="match status" value="1"/>
</dbReference>
<keyword evidence="1" id="KW-0813">Transport</keyword>
<evidence type="ECO:0000256" key="3">
    <source>
        <dbReference type="ARBA" id="ARBA00022840"/>
    </source>
</evidence>
<keyword evidence="2" id="KW-0547">Nucleotide-binding</keyword>
<dbReference type="EMBL" id="BAAAVI010000007">
    <property type="protein sequence ID" value="GAA2855923.1"/>
    <property type="molecule type" value="Genomic_DNA"/>
</dbReference>
<gene>
    <name evidence="5" type="ORF">GCM10010517_14170</name>
</gene>
<dbReference type="InterPro" id="IPR050166">
    <property type="entry name" value="ABC_transporter_ATP-bind"/>
</dbReference>
<evidence type="ECO:0000256" key="1">
    <source>
        <dbReference type="ARBA" id="ARBA00022448"/>
    </source>
</evidence>
<dbReference type="Proteomes" id="UP001500831">
    <property type="component" value="Unassembled WGS sequence"/>
</dbReference>
<protein>
    <submittedName>
        <fullName evidence="5">ABC transporter ATP-binding protein</fullName>
    </submittedName>
</protein>
<dbReference type="PROSITE" id="PS50893">
    <property type="entry name" value="ABC_TRANSPORTER_2"/>
    <property type="match status" value="1"/>
</dbReference>
<dbReference type="SMART" id="SM00382">
    <property type="entry name" value="AAA"/>
    <property type="match status" value="1"/>
</dbReference>
<proteinExistence type="predicted"/>
<dbReference type="InterPro" id="IPR003593">
    <property type="entry name" value="AAA+_ATPase"/>
</dbReference>
<dbReference type="InterPro" id="IPR027417">
    <property type="entry name" value="P-loop_NTPase"/>
</dbReference>
<evidence type="ECO:0000256" key="2">
    <source>
        <dbReference type="ARBA" id="ARBA00022741"/>
    </source>
</evidence>
<feature type="domain" description="ABC transporter" evidence="4">
    <location>
        <begin position="8"/>
        <end position="239"/>
    </location>
</feature>
<organism evidence="5 6">
    <name type="scientific">Streptosporangium fragile</name>
    <dbReference type="NCBI Taxonomy" id="46186"/>
    <lineage>
        <taxon>Bacteria</taxon>
        <taxon>Bacillati</taxon>
        <taxon>Actinomycetota</taxon>
        <taxon>Actinomycetes</taxon>
        <taxon>Streptosporangiales</taxon>
        <taxon>Streptosporangiaceae</taxon>
        <taxon>Streptosporangium</taxon>
    </lineage>
</organism>
<dbReference type="RefSeq" id="WP_344969003.1">
    <property type="nucleotide sequence ID" value="NZ_BAAAVI010000007.1"/>
</dbReference>
<dbReference type="GO" id="GO:0005524">
    <property type="term" value="F:ATP binding"/>
    <property type="evidence" value="ECO:0007669"/>
    <property type="project" value="UniProtKB-KW"/>
</dbReference>
<dbReference type="Pfam" id="PF00005">
    <property type="entry name" value="ABC_tran"/>
    <property type="match status" value="1"/>
</dbReference>
<sequence>MINDTPIIELADVDQIYAGRGTNVEALRGFTLDLRDGEVLTIVGPSGCGKSTLLNILARLERPSRGTLSFRGVNADNSDVEIGYVTQSDTLFPWRTLLGNVEYPLEIRGVSKDVRRERAVSLLERVGLKGFENHLPSELSGGMRQRGNIVRALVYDPDIVLMDEPFGALDAQTRLVLQDQLQRLCAEERKTVVFITHDLQEAIALGDRVVVMTARPGRIKVVRTVGLERPRDLNRIHEVPRFQELLSELLEALREEVTLAGHGPAGR</sequence>
<dbReference type="SUPFAM" id="SSF52540">
    <property type="entry name" value="P-loop containing nucleoside triphosphate hydrolases"/>
    <property type="match status" value="1"/>
</dbReference>
<dbReference type="InterPro" id="IPR003439">
    <property type="entry name" value="ABC_transporter-like_ATP-bd"/>
</dbReference>
<evidence type="ECO:0000313" key="5">
    <source>
        <dbReference type="EMBL" id="GAA2855923.1"/>
    </source>
</evidence>
<dbReference type="Gene3D" id="3.40.50.300">
    <property type="entry name" value="P-loop containing nucleotide triphosphate hydrolases"/>
    <property type="match status" value="1"/>
</dbReference>
<accession>A0ABP6IAL5</accession>
<keyword evidence="3 5" id="KW-0067">ATP-binding</keyword>